<dbReference type="AlphaFoldDB" id="A0A813UQC4"/>
<reference evidence="2" key="1">
    <citation type="submission" date="2021-02" db="EMBL/GenBank/DDBJ databases">
        <authorList>
            <person name="Nowell W R."/>
        </authorList>
    </citation>
    <scope>NUCLEOTIDE SEQUENCE</scope>
</reference>
<evidence type="ECO:0000313" key="4">
    <source>
        <dbReference type="Proteomes" id="UP000663854"/>
    </source>
</evidence>
<evidence type="ECO:0000313" key="2">
    <source>
        <dbReference type="EMBL" id="CAF0826546.1"/>
    </source>
</evidence>
<dbReference type="EMBL" id="CAJNOH010000062">
    <property type="protein sequence ID" value="CAF0826546.1"/>
    <property type="molecule type" value="Genomic_DNA"/>
</dbReference>
<feature type="compositionally biased region" description="Low complexity" evidence="1">
    <location>
        <begin position="358"/>
        <end position="370"/>
    </location>
</feature>
<dbReference type="Proteomes" id="UP000663870">
    <property type="component" value="Unassembled WGS sequence"/>
</dbReference>
<feature type="region of interest" description="Disordered" evidence="1">
    <location>
        <begin position="346"/>
        <end position="372"/>
    </location>
</feature>
<keyword evidence="5" id="KW-1185">Reference proteome</keyword>
<accession>A0A813UQC4</accession>
<sequence length="525" mass="61458">MMLTSGWSNMNNIRLPLILSNIGDTSQRQKKQQKEQLLQNTSHRPISNDSTQSMDNAYSLEHLFIALHRRIRRIVQTYNVKSFHDALKICARLFQSYASYNLNTIDEFARRLSKNARDNKQILTIIDQFRLQLSELRHCHSTFEAELLVTTLAIDFHEGYSEQQQQTDLPLPTGKFSPRSRMSKFRVRHIRQATELKSQLKKTNEQIQILLFDEFYANISNLWDESDKYISASIPFHDHHMTYVLRLLPDIVLKFEYALQLCTKLFDLETTMLESYSQTNRYNDNNNNITTTTNNNNNNNHNNINTKNLIQSTPVTMIPIIPYSDNNQQQELHEIPLEYDQQRIKSNKSNKKPSTFFSADVTSASSGSSDIKLLSTRKSPRISIYREQPLDIISQNDDNPVFPLLFSSTEKSLDYTNDQNKLQLLIEQLEKRLIDEELYRKRLLNCIKLTTKKFEQLNHFPKNNMLTLVMSDEPAVIEYQKSLCLSDYQIHQSVADELNVAIRETQYRIDWINMVRQRALQCLGE</sequence>
<evidence type="ECO:0000313" key="5">
    <source>
        <dbReference type="Proteomes" id="UP000663870"/>
    </source>
</evidence>
<feature type="region of interest" description="Disordered" evidence="1">
    <location>
        <begin position="24"/>
        <end position="51"/>
    </location>
</feature>
<name>A0A813UQC4_9BILA</name>
<organism evidence="2 4">
    <name type="scientific">Rotaria sordida</name>
    <dbReference type="NCBI Taxonomy" id="392033"/>
    <lineage>
        <taxon>Eukaryota</taxon>
        <taxon>Metazoa</taxon>
        <taxon>Spiralia</taxon>
        <taxon>Gnathifera</taxon>
        <taxon>Rotifera</taxon>
        <taxon>Eurotatoria</taxon>
        <taxon>Bdelloidea</taxon>
        <taxon>Philodinida</taxon>
        <taxon>Philodinidae</taxon>
        <taxon>Rotaria</taxon>
    </lineage>
</organism>
<evidence type="ECO:0000313" key="3">
    <source>
        <dbReference type="EMBL" id="CAF1097366.1"/>
    </source>
</evidence>
<protein>
    <submittedName>
        <fullName evidence="2">Uncharacterized protein</fullName>
    </submittedName>
</protein>
<feature type="compositionally biased region" description="Polar residues" evidence="1">
    <location>
        <begin position="40"/>
        <end position="51"/>
    </location>
</feature>
<evidence type="ECO:0000256" key="1">
    <source>
        <dbReference type="SAM" id="MobiDB-lite"/>
    </source>
</evidence>
<gene>
    <name evidence="3" type="ORF">JXQ802_LOCUS19021</name>
    <name evidence="2" type="ORF">PYM288_LOCUS5861</name>
</gene>
<dbReference type="Proteomes" id="UP000663854">
    <property type="component" value="Unassembled WGS sequence"/>
</dbReference>
<comment type="caution">
    <text evidence="2">The sequence shown here is derived from an EMBL/GenBank/DDBJ whole genome shotgun (WGS) entry which is preliminary data.</text>
</comment>
<proteinExistence type="predicted"/>
<dbReference type="EMBL" id="CAJNOL010000512">
    <property type="protein sequence ID" value="CAF1097366.1"/>
    <property type="molecule type" value="Genomic_DNA"/>
</dbReference>